<keyword evidence="2" id="KW-1185">Reference proteome</keyword>
<protein>
    <submittedName>
        <fullName evidence="1">Uncharacterized protein</fullName>
    </submittedName>
</protein>
<dbReference type="EMBL" id="WWEO01000043">
    <property type="protein sequence ID" value="NCD70824.1"/>
    <property type="molecule type" value="Genomic_DNA"/>
</dbReference>
<organism evidence="1 2">
    <name type="scientific">Mucilaginibacter agri</name>
    <dbReference type="NCBI Taxonomy" id="2695265"/>
    <lineage>
        <taxon>Bacteria</taxon>
        <taxon>Pseudomonadati</taxon>
        <taxon>Bacteroidota</taxon>
        <taxon>Sphingobacteriia</taxon>
        <taxon>Sphingobacteriales</taxon>
        <taxon>Sphingobacteriaceae</taxon>
        <taxon>Mucilaginibacter</taxon>
    </lineage>
</organism>
<reference evidence="1" key="2">
    <citation type="submission" date="2020-10" db="EMBL/GenBank/DDBJ databases">
        <title>Mucilaginibacter sp. nov., isolated from soil.</title>
        <authorList>
            <person name="Jeon C.O."/>
        </authorList>
    </citation>
    <scope>NUCLEOTIDE SEQUENCE</scope>
    <source>
        <strain evidence="1">R11</strain>
    </source>
</reference>
<name>A0A966DVT3_9SPHI</name>
<proteinExistence type="predicted"/>
<dbReference type="Proteomes" id="UP000638732">
    <property type="component" value="Unassembled WGS sequence"/>
</dbReference>
<sequence>MSWDVVLFNSTEKINDLETLNKQALKPADFGKKLKAHFKSIEEEEQFRIIEVEDGNIEYEYSDQPANNLLLSLDGEPALFALVEFAKKNKFQIYDASLESMLNLDKPHVNGYKDYVADVKEDMKKED</sequence>
<dbReference type="RefSeq" id="WP_166586773.1">
    <property type="nucleotide sequence ID" value="NZ_WWEO01000043.1"/>
</dbReference>
<evidence type="ECO:0000313" key="1">
    <source>
        <dbReference type="EMBL" id="NCD70824.1"/>
    </source>
</evidence>
<comment type="caution">
    <text evidence="1">The sequence shown here is derived from an EMBL/GenBank/DDBJ whole genome shotgun (WGS) entry which is preliminary data.</text>
</comment>
<dbReference type="AlphaFoldDB" id="A0A966DVT3"/>
<reference evidence="1" key="1">
    <citation type="submission" date="2020-01" db="EMBL/GenBank/DDBJ databases">
        <authorList>
            <person name="Seo Y.L."/>
        </authorList>
    </citation>
    <scope>NUCLEOTIDE SEQUENCE</scope>
    <source>
        <strain evidence="1">R11</strain>
    </source>
</reference>
<accession>A0A966DVT3</accession>
<gene>
    <name evidence="1" type="ORF">GSY63_15775</name>
</gene>
<evidence type="ECO:0000313" key="2">
    <source>
        <dbReference type="Proteomes" id="UP000638732"/>
    </source>
</evidence>